<reference evidence="7" key="1">
    <citation type="submission" date="2023-05" db="EMBL/GenBank/DDBJ databases">
        <title>Nepenthes gracilis genome sequencing.</title>
        <authorList>
            <person name="Fukushima K."/>
        </authorList>
    </citation>
    <scope>NUCLEOTIDE SEQUENCE</scope>
    <source>
        <strain evidence="7">SING2019-196</strain>
    </source>
</reference>
<dbReference type="Pfam" id="PF13920">
    <property type="entry name" value="zf-C3HC4_3"/>
    <property type="match status" value="1"/>
</dbReference>
<proteinExistence type="predicted"/>
<dbReference type="PROSITE" id="PS50089">
    <property type="entry name" value="ZF_RING_2"/>
    <property type="match status" value="1"/>
</dbReference>
<evidence type="ECO:0000256" key="1">
    <source>
        <dbReference type="ARBA" id="ARBA00022723"/>
    </source>
</evidence>
<keyword evidence="5" id="KW-0175">Coiled coil</keyword>
<dbReference type="GO" id="GO:0004842">
    <property type="term" value="F:ubiquitin-protein transferase activity"/>
    <property type="evidence" value="ECO:0007669"/>
    <property type="project" value="TreeGrafter"/>
</dbReference>
<evidence type="ECO:0000313" key="8">
    <source>
        <dbReference type="Proteomes" id="UP001279734"/>
    </source>
</evidence>
<evidence type="ECO:0000259" key="6">
    <source>
        <dbReference type="PROSITE" id="PS50089"/>
    </source>
</evidence>
<evidence type="ECO:0000256" key="2">
    <source>
        <dbReference type="ARBA" id="ARBA00022771"/>
    </source>
</evidence>
<feature type="domain" description="RING-type" evidence="6">
    <location>
        <begin position="234"/>
        <end position="269"/>
    </location>
</feature>
<sequence length="281" mass="31138">MAVEAQLYSENLGFSAYCSSQDWMAINPGSGFGDSFQCSSIQNQPLLSHVYDIQNVGLGRGGGAVSSGALSYHQSMSFSLSLAAEAEKQWREIDLYLRVQNERLRHGIQQQRKQQIAALLNRLEPKASALLRQKEQDLAKVRKKTEQLEECLRRAEIETEAWQRAAKENEAMVISLNNMLEHLKDRLYSGRIAEGAAAAAQGGAESVCESSSNSRISGEREKGVETEGKRKGFCKCCKSRSSCIVFLPCKHLCSCRSCEAFLELCPVCQSVKEGCTEVFLH</sequence>
<keyword evidence="3" id="KW-0862">Zinc</keyword>
<dbReference type="InterPro" id="IPR001841">
    <property type="entry name" value="Znf_RING"/>
</dbReference>
<evidence type="ECO:0000256" key="3">
    <source>
        <dbReference type="ARBA" id="ARBA00022833"/>
    </source>
</evidence>
<dbReference type="GO" id="GO:0008270">
    <property type="term" value="F:zinc ion binding"/>
    <property type="evidence" value="ECO:0007669"/>
    <property type="project" value="UniProtKB-KW"/>
</dbReference>
<keyword evidence="8" id="KW-1185">Reference proteome</keyword>
<keyword evidence="1" id="KW-0479">Metal-binding</keyword>
<organism evidence="7 8">
    <name type="scientific">Nepenthes gracilis</name>
    <name type="common">Slender pitcher plant</name>
    <dbReference type="NCBI Taxonomy" id="150966"/>
    <lineage>
        <taxon>Eukaryota</taxon>
        <taxon>Viridiplantae</taxon>
        <taxon>Streptophyta</taxon>
        <taxon>Embryophyta</taxon>
        <taxon>Tracheophyta</taxon>
        <taxon>Spermatophyta</taxon>
        <taxon>Magnoliopsida</taxon>
        <taxon>eudicotyledons</taxon>
        <taxon>Gunneridae</taxon>
        <taxon>Pentapetalae</taxon>
        <taxon>Caryophyllales</taxon>
        <taxon>Nepenthaceae</taxon>
        <taxon>Nepenthes</taxon>
    </lineage>
</organism>
<dbReference type="AlphaFoldDB" id="A0AAD3S2W6"/>
<gene>
    <name evidence="7" type="ORF">Nepgr_005126</name>
</gene>
<dbReference type="Proteomes" id="UP001279734">
    <property type="component" value="Unassembled WGS sequence"/>
</dbReference>
<dbReference type="InterPro" id="IPR013083">
    <property type="entry name" value="Znf_RING/FYVE/PHD"/>
</dbReference>
<evidence type="ECO:0000313" key="7">
    <source>
        <dbReference type="EMBL" id="GMH03287.1"/>
    </source>
</evidence>
<dbReference type="EMBL" id="BSYO01000004">
    <property type="protein sequence ID" value="GMH03287.1"/>
    <property type="molecule type" value="Genomic_DNA"/>
</dbReference>
<keyword evidence="2 4" id="KW-0863">Zinc-finger</keyword>
<evidence type="ECO:0000256" key="5">
    <source>
        <dbReference type="SAM" id="Coils"/>
    </source>
</evidence>
<accession>A0AAD3S2W6</accession>
<dbReference type="FunFam" id="3.30.40.10:FF:000239">
    <property type="entry name" value="probable BOI-related E3 ubiquitin-protein ligase 2"/>
    <property type="match status" value="1"/>
</dbReference>
<dbReference type="Gene3D" id="3.30.40.10">
    <property type="entry name" value="Zinc/RING finger domain, C3HC4 (zinc finger)"/>
    <property type="match status" value="1"/>
</dbReference>
<feature type="coiled-coil region" evidence="5">
    <location>
        <begin position="131"/>
        <end position="158"/>
    </location>
</feature>
<name>A0AAD3S2W6_NEPGR</name>
<comment type="caution">
    <text evidence="7">The sequence shown here is derived from an EMBL/GenBank/DDBJ whole genome shotgun (WGS) entry which is preliminary data.</text>
</comment>
<protein>
    <recommendedName>
        <fullName evidence="6">RING-type domain-containing protein</fullName>
    </recommendedName>
</protein>
<dbReference type="PANTHER" id="PTHR42647">
    <property type="entry name" value="SBP (S-RIBONUCLEASE BINDING PROTEIN) FAMILY PROTEIN"/>
    <property type="match status" value="1"/>
</dbReference>
<dbReference type="PANTHER" id="PTHR42647:SF22">
    <property type="entry name" value="BOI-RELATED E3 UBIQUITIN-PROTEIN LIGASE 2-RELATED"/>
    <property type="match status" value="1"/>
</dbReference>
<evidence type="ECO:0000256" key="4">
    <source>
        <dbReference type="PROSITE-ProRule" id="PRU00175"/>
    </source>
</evidence>